<evidence type="ECO:0000259" key="11">
    <source>
        <dbReference type="PROSITE" id="PS50929"/>
    </source>
</evidence>
<gene>
    <name evidence="12" type="ORF">FTRO_0031740</name>
</gene>
<evidence type="ECO:0000256" key="5">
    <source>
        <dbReference type="ARBA" id="ARBA00022741"/>
    </source>
</evidence>
<evidence type="ECO:0000313" key="12">
    <source>
        <dbReference type="EMBL" id="GAP04232.1"/>
    </source>
</evidence>
<keyword evidence="4 9" id="KW-0812">Transmembrane</keyword>
<dbReference type="Pfam" id="PF00005">
    <property type="entry name" value="ABC_tran"/>
    <property type="match status" value="1"/>
</dbReference>
<dbReference type="Gene3D" id="1.20.1560.10">
    <property type="entry name" value="ABC transporter type 1, transmembrane domain"/>
    <property type="match status" value="1"/>
</dbReference>
<dbReference type="InterPro" id="IPR027417">
    <property type="entry name" value="P-loop_NTPase"/>
</dbReference>
<comment type="subcellular location">
    <subcellularLocation>
        <location evidence="1">Cell membrane</location>
        <topology evidence="1">Multi-pass membrane protein</topology>
    </subcellularLocation>
</comment>
<dbReference type="STRING" id="709323.GCA_001047135_00777"/>
<feature type="transmembrane region" description="Helical" evidence="9">
    <location>
        <begin position="277"/>
        <end position="295"/>
    </location>
</feature>
<dbReference type="PROSITE" id="PS00211">
    <property type="entry name" value="ABC_TRANSPORTER_1"/>
    <property type="match status" value="1"/>
</dbReference>
<name>A0A3F3H2U1_9LACO</name>
<dbReference type="InterPro" id="IPR036640">
    <property type="entry name" value="ABC1_TM_sf"/>
</dbReference>
<feature type="domain" description="ABC transmembrane type-1" evidence="11">
    <location>
        <begin position="18"/>
        <end position="297"/>
    </location>
</feature>
<evidence type="ECO:0008006" key="13">
    <source>
        <dbReference type="Google" id="ProtNLM"/>
    </source>
</evidence>
<dbReference type="FunFam" id="3.40.50.300:FF:000221">
    <property type="entry name" value="Multidrug ABC transporter ATP-binding protein"/>
    <property type="match status" value="1"/>
</dbReference>
<keyword evidence="5" id="KW-0547">Nucleotide-binding</keyword>
<evidence type="ECO:0000256" key="1">
    <source>
        <dbReference type="ARBA" id="ARBA00004651"/>
    </source>
</evidence>
<dbReference type="Proteomes" id="UP000064514">
    <property type="component" value="Unassembled WGS sequence"/>
</dbReference>
<dbReference type="CDD" id="cd18548">
    <property type="entry name" value="ABC_6TM_Tm287_like"/>
    <property type="match status" value="1"/>
</dbReference>
<dbReference type="AlphaFoldDB" id="A0A3F3H2U1"/>
<dbReference type="GO" id="GO:0016887">
    <property type="term" value="F:ATP hydrolysis activity"/>
    <property type="evidence" value="ECO:0007669"/>
    <property type="project" value="InterPro"/>
</dbReference>
<feature type="transmembrane region" description="Helical" evidence="9">
    <location>
        <begin position="155"/>
        <end position="174"/>
    </location>
</feature>
<reference evidence="12" key="1">
    <citation type="journal article" date="2015" name="BMC Genomics">
        <title>Comparative genomics of Fructobacillus spp. and Leuconostoc spp. reveals niche-specific evolution of Fructobacillus spp.</title>
        <authorList>
            <person name="Endo A."/>
            <person name="Tanizawa Y."/>
            <person name="Tanaka N."/>
            <person name="Maeno S."/>
            <person name="Kumar H."/>
            <person name="Shiwa Y."/>
            <person name="Okada S."/>
            <person name="Yoshikawa H."/>
            <person name="Dicks L."/>
            <person name="Nakagawa J."/>
            <person name="Arita M."/>
        </authorList>
    </citation>
    <scope>NUCLEOTIDE SEQUENCE [LARGE SCALE GENOMIC DNA]</scope>
    <source>
        <strain evidence="12">F214-1</strain>
    </source>
</reference>
<evidence type="ECO:0000256" key="9">
    <source>
        <dbReference type="SAM" id="Phobius"/>
    </source>
</evidence>
<evidence type="ECO:0000256" key="3">
    <source>
        <dbReference type="ARBA" id="ARBA00022475"/>
    </source>
</evidence>
<dbReference type="PROSITE" id="PS50893">
    <property type="entry name" value="ABC_TRANSPORTER_2"/>
    <property type="match status" value="1"/>
</dbReference>
<dbReference type="Pfam" id="PF00664">
    <property type="entry name" value="ABC_membrane"/>
    <property type="match status" value="1"/>
</dbReference>
<dbReference type="SUPFAM" id="SSF90123">
    <property type="entry name" value="ABC transporter transmembrane region"/>
    <property type="match status" value="1"/>
</dbReference>
<dbReference type="SMART" id="SM00382">
    <property type="entry name" value="AAA"/>
    <property type="match status" value="1"/>
</dbReference>
<keyword evidence="2" id="KW-0813">Transport</keyword>
<dbReference type="Gene3D" id="3.40.50.300">
    <property type="entry name" value="P-loop containing nucleotide triphosphate hydrolases"/>
    <property type="match status" value="1"/>
</dbReference>
<evidence type="ECO:0000256" key="7">
    <source>
        <dbReference type="ARBA" id="ARBA00022989"/>
    </source>
</evidence>
<evidence type="ECO:0000256" key="2">
    <source>
        <dbReference type="ARBA" id="ARBA00022448"/>
    </source>
</evidence>
<proteinExistence type="predicted"/>
<feature type="domain" description="ABC transporter" evidence="10">
    <location>
        <begin position="333"/>
        <end position="568"/>
    </location>
</feature>
<dbReference type="GO" id="GO:0015421">
    <property type="term" value="F:ABC-type oligopeptide transporter activity"/>
    <property type="evidence" value="ECO:0007669"/>
    <property type="project" value="TreeGrafter"/>
</dbReference>
<dbReference type="InterPro" id="IPR011527">
    <property type="entry name" value="ABC1_TM_dom"/>
</dbReference>
<dbReference type="InterPro" id="IPR039421">
    <property type="entry name" value="Type_1_exporter"/>
</dbReference>
<evidence type="ECO:0000256" key="8">
    <source>
        <dbReference type="ARBA" id="ARBA00023136"/>
    </source>
</evidence>
<dbReference type="PANTHER" id="PTHR43394">
    <property type="entry name" value="ATP-DEPENDENT PERMEASE MDL1, MITOCHONDRIAL"/>
    <property type="match status" value="1"/>
</dbReference>
<dbReference type="PANTHER" id="PTHR43394:SF1">
    <property type="entry name" value="ATP-BINDING CASSETTE SUB-FAMILY B MEMBER 10, MITOCHONDRIAL"/>
    <property type="match status" value="1"/>
</dbReference>
<dbReference type="InterPro" id="IPR003593">
    <property type="entry name" value="AAA+_ATPase"/>
</dbReference>
<evidence type="ECO:0000256" key="6">
    <source>
        <dbReference type="ARBA" id="ARBA00022840"/>
    </source>
</evidence>
<dbReference type="InterPro" id="IPR017871">
    <property type="entry name" value="ABC_transporter-like_CS"/>
</dbReference>
<dbReference type="EMBL" id="DF968080">
    <property type="protein sequence ID" value="GAP04232.1"/>
    <property type="molecule type" value="Genomic_DNA"/>
</dbReference>
<dbReference type="SUPFAM" id="SSF52540">
    <property type="entry name" value="P-loop containing nucleoside triphosphate hydrolases"/>
    <property type="match status" value="1"/>
</dbReference>
<keyword evidence="8 9" id="KW-0472">Membrane</keyword>
<keyword evidence="6" id="KW-0067">ATP-binding</keyword>
<dbReference type="PROSITE" id="PS50929">
    <property type="entry name" value="ABC_TM1F"/>
    <property type="match status" value="1"/>
</dbReference>
<feature type="transmembrane region" description="Helical" evidence="9">
    <location>
        <begin position="55"/>
        <end position="79"/>
    </location>
</feature>
<feature type="transmembrane region" description="Helical" evidence="9">
    <location>
        <begin position="132"/>
        <end position="149"/>
    </location>
</feature>
<organism evidence="12">
    <name type="scientific">Fructobacillus tropaeoli</name>
    <dbReference type="NCBI Taxonomy" id="709323"/>
    <lineage>
        <taxon>Bacteria</taxon>
        <taxon>Bacillati</taxon>
        <taxon>Bacillota</taxon>
        <taxon>Bacilli</taxon>
        <taxon>Lactobacillales</taxon>
        <taxon>Lactobacillaceae</taxon>
        <taxon>Fructobacillus</taxon>
    </lineage>
</organism>
<sequence>MNLLLHYAKPYWKQITCAVLAVVTMATATLLQPQFLKRMLSAIIADNSQAVLHNGVWLLALAVVGMVAGVSGTFFASRVSQSVAADLRRAEYEKIQSFSLTQIQKFSSANLVIRLTNDINQVQRFAMQLMQIILRVPILFAGGLVLAIWTMPGLWWVIVLMIILIMLTTGRIFGKMGGLFGKFQHILDKNNTITQESLSAVRVVKSFNQEKQEEDNFAASTKELTDLNQKIAYIFSLMTPVYMLISYIAIAAALLLVSQTILKNPDELAKITPFITYLNQILFSLLMMGMVSNMASRGLVSLKRIGAVMAEPSTINIHENAENGTVKRLNGNINVRDLFFAYPNDDKQVLRDISFNLPAGQTLGIVGSTGSGKSTLALLLARLYQPSAGQIDIDGQDLQTIDQETLHQNLSIVLQKPVLFSGTIEDNLKMGRPDASLADLEKAADQAQASEFINQYPDRFGQEVSERSSNLSGGQKQRLSLARALVKNPSLLILDDSTSALDARSEKLVQEALAKDFATTTKVIIAEKIASIIHADQILVMDQGQIVGVGTHQELLDQSEIYQDIYQSQKAKEDNHG</sequence>
<dbReference type="RefSeq" id="WP_059393699.1">
    <property type="nucleotide sequence ID" value="NZ_CAUZLZ010000006.1"/>
</dbReference>
<evidence type="ECO:0000259" key="10">
    <source>
        <dbReference type="PROSITE" id="PS50893"/>
    </source>
</evidence>
<dbReference type="GO" id="GO:0005524">
    <property type="term" value="F:ATP binding"/>
    <property type="evidence" value="ECO:0007669"/>
    <property type="project" value="UniProtKB-KW"/>
</dbReference>
<keyword evidence="7 9" id="KW-1133">Transmembrane helix</keyword>
<accession>A0A3F3H2U1</accession>
<evidence type="ECO:0000256" key="4">
    <source>
        <dbReference type="ARBA" id="ARBA00022692"/>
    </source>
</evidence>
<dbReference type="InterPro" id="IPR003439">
    <property type="entry name" value="ABC_transporter-like_ATP-bd"/>
</dbReference>
<keyword evidence="3" id="KW-1003">Cell membrane</keyword>
<protein>
    <recommendedName>
        <fullName evidence="13">ABC transporter ATP-binding protein</fullName>
    </recommendedName>
</protein>
<dbReference type="GO" id="GO:0005886">
    <property type="term" value="C:plasma membrane"/>
    <property type="evidence" value="ECO:0007669"/>
    <property type="project" value="UniProtKB-SubCell"/>
</dbReference>
<feature type="transmembrane region" description="Helical" evidence="9">
    <location>
        <begin position="231"/>
        <end position="257"/>
    </location>
</feature>